<feature type="compositionally biased region" description="Low complexity" evidence="1">
    <location>
        <begin position="14"/>
        <end position="24"/>
    </location>
</feature>
<organism evidence="2">
    <name type="scientific">Dichomitus squalens</name>
    <dbReference type="NCBI Taxonomy" id="114155"/>
    <lineage>
        <taxon>Eukaryota</taxon>
        <taxon>Fungi</taxon>
        <taxon>Dikarya</taxon>
        <taxon>Basidiomycota</taxon>
        <taxon>Agaricomycotina</taxon>
        <taxon>Agaricomycetes</taxon>
        <taxon>Polyporales</taxon>
        <taxon>Polyporaceae</taxon>
        <taxon>Dichomitus</taxon>
    </lineage>
</organism>
<dbReference type="Proteomes" id="UP000292957">
    <property type="component" value="Unassembled WGS sequence"/>
</dbReference>
<reference evidence="2" key="1">
    <citation type="submission" date="2019-01" db="EMBL/GenBank/DDBJ databases">
        <title>Draft genome sequences of three monokaryotic isolates of the white-rot basidiomycete fungus Dichomitus squalens.</title>
        <authorList>
            <consortium name="DOE Joint Genome Institute"/>
            <person name="Lopez S.C."/>
            <person name="Andreopoulos B."/>
            <person name="Pangilinan J."/>
            <person name="Lipzen A."/>
            <person name="Riley R."/>
            <person name="Ahrendt S."/>
            <person name="Ng V."/>
            <person name="Barry K."/>
            <person name="Daum C."/>
            <person name="Grigoriev I.V."/>
            <person name="Hilden K.S."/>
            <person name="Makela M.R."/>
            <person name="de Vries R.P."/>
        </authorList>
    </citation>
    <scope>NUCLEOTIDE SEQUENCE [LARGE SCALE GENOMIC DNA]</scope>
    <source>
        <strain evidence="2">OM18370.1</strain>
    </source>
</reference>
<name>A0A4Q9MJ05_9APHY</name>
<gene>
    <name evidence="2" type="ORF">BD311DRAFT_778876</name>
</gene>
<dbReference type="EMBL" id="ML143431">
    <property type="protein sequence ID" value="TBU27524.1"/>
    <property type="molecule type" value="Genomic_DNA"/>
</dbReference>
<evidence type="ECO:0000256" key="1">
    <source>
        <dbReference type="SAM" id="MobiDB-lite"/>
    </source>
</evidence>
<evidence type="ECO:0000313" key="2">
    <source>
        <dbReference type="EMBL" id="TBU27524.1"/>
    </source>
</evidence>
<dbReference type="AlphaFoldDB" id="A0A4Q9MJ05"/>
<protein>
    <submittedName>
        <fullName evidence="2">Uncharacterized protein</fullName>
    </submittedName>
</protein>
<sequence length="340" mass="38062">MQSAVENASDSDDGSAQSSPSSYESYFELDRSDFFNSESDLASWIDNLPDIDDIMNSESLLGELGPPQRWQTPSPPPPPVIALECNDTSAAFSAEQLRHYIPEAKVLPTIRRSLRVLDNENLRIDVSNNLRVQRIYASETPILPPLLERDMLPRPVLGTPKRRIDDREKLEPRSRYKYRLNATQARRVDRSGDKDYSASELFAGADADLKKVTKSAAVPPRTSGELCDFTGVVHLLSRRGNPDPSDTVEAYVDPSAVDDWRRLANDIICPRAQTESTAGSFQLEVLKFLEDSIDGDDMEEVYIPNLESEADISFDFDDSTTSSEAEDFDYDTWVAENLAL</sequence>
<proteinExistence type="predicted"/>
<feature type="region of interest" description="Disordered" evidence="1">
    <location>
        <begin position="1"/>
        <end position="24"/>
    </location>
</feature>
<accession>A0A4Q9MJ05</accession>